<feature type="domain" description="DUF3638" evidence="1">
    <location>
        <begin position="2128"/>
        <end position="2318"/>
    </location>
</feature>
<reference evidence="3" key="1">
    <citation type="submission" date="2021-02" db="EMBL/GenBank/DDBJ databases">
        <title>First Annotated Genome of the Yellow-green Alga Tribonema minus.</title>
        <authorList>
            <person name="Mahan K.M."/>
        </authorList>
    </citation>
    <scope>NUCLEOTIDE SEQUENCE</scope>
    <source>
        <strain evidence="3">UTEX B ZZ1240</strain>
    </source>
</reference>
<dbReference type="EMBL" id="JAFCMP010000024">
    <property type="protein sequence ID" value="KAG5190982.1"/>
    <property type="molecule type" value="Genomic_DNA"/>
</dbReference>
<dbReference type="Pfam" id="PF20255">
    <property type="entry name" value="DUF6606"/>
    <property type="match status" value="1"/>
</dbReference>
<evidence type="ECO:0000259" key="1">
    <source>
        <dbReference type="Pfam" id="PF12340"/>
    </source>
</evidence>
<dbReference type="OrthoDB" id="3182339at2759"/>
<name>A0A835ZAU5_9STRA</name>
<protein>
    <submittedName>
        <fullName evidence="3">Uncharacterized protein</fullName>
    </submittedName>
</protein>
<proteinExistence type="predicted"/>
<keyword evidence="4" id="KW-1185">Reference proteome</keyword>
<feature type="domain" description="DUF6606" evidence="2">
    <location>
        <begin position="66"/>
        <end position="218"/>
    </location>
</feature>
<gene>
    <name evidence="3" type="ORF">JKP88DRAFT_275030</name>
</gene>
<comment type="caution">
    <text evidence="3">The sequence shown here is derived from an EMBL/GenBank/DDBJ whole genome shotgun (WGS) entry which is preliminary data.</text>
</comment>
<evidence type="ECO:0000259" key="2">
    <source>
        <dbReference type="Pfam" id="PF20255"/>
    </source>
</evidence>
<organism evidence="3 4">
    <name type="scientific">Tribonema minus</name>
    <dbReference type="NCBI Taxonomy" id="303371"/>
    <lineage>
        <taxon>Eukaryota</taxon>
        <taxon>Sar</taxon>
        <taxon>Stramenopiles</taxon>
        <taxon>Ochrophyta</taxon>
        <taxon>PX clade</taxon>
        <taxon>Xanthophyceae</taxon>
        <taxon>Tribonematales</taxon>
        <taxon>Tribonemataceae</taxon>
        <taxon>Tribonema</taxon>
    </lineage>
</organism>
<evidence type="ECO:0000313" key="4">
    <source>
        <dbReference type="Proteomes" id="UP000664859"/>
    </source>
</evidence>
<dbReference type="Pfam" id="PF12340">
    <property type="entry name" value="DUF3638"/>
    <property type="match status" value="1"/>
</dbReference>
<dbReference type="Proteomes" id="UP000664859">
    <property type="component" value="Unassembled WGS sequence"/>
</dbReference>
<sequence length="2471" mass="260735">MAGSEIQILVTHLFVWRQLPGGQAEPEAGECVHALHEAAKQVAEVPRHVLAMLRRWGELQRDSPDGHTVVVKVFRTSASNDKVVSSHGAMSGVFPAHAVRIPLQRIQGRDFAKQVADLCNTACEEMRPAKTGKGGMLNHDDREPPRPAYVIEWLFSALAAESGVAANGVVRDCALAKSASERPFRRSAEWTAVKAVLHSELVAAMGSVNGKLVYMTVIARALVLVGARLMTALGGDSGSGGGSSGSSGARALVQAGRRVMTAMGGSSSSGGGGAHDADTSLRADLGMQMFAKVALRLRKLEALAAAAAAAAADRLLNAARAAAAAAIDAGDAWVQCERAALDSAWADEAKHRPGSASVDPSRMDLLRDTSHQLLSAGPHITAALSPAAAAAPRAVGAPACAPRLVRAAAAMSSADVLKKVSGAEGIADALGCVEWWVREELWPRRRSERWDVPALWALQQAYAAQALPFYAPCGDALGASRMVLTVYALVAEMEGICRGAHALLRRFRTGLPPVAVLEALLLPGREDMELLRGVEAEILPWQLHGLGPSMVDDNDFAIAYARDDRDMRRTRDEILSQAETNWDAKLEELHQIRIQQREVLNNPHDYFYRHRLQILSRSVVVFEEPLPTRREEQFAVVFELRAPDDLAALRDACHAFNVTIAGRAPARNPHGTAHRWRDHAPLREWWCYAPSTDVGLISTSHGCHRSHQVQHTDDSQFRVPSGYSVGLGCSGGLLPYDSAPAASVAAMCTMLARQPPYASLQWAIGSHTHTENDALAAQCACPQDLDLGEFRAFCTLRAGTLLQLRNVLRAVEARSLSLETSGVHALIAQTLWQAGPHAAAGGGGGGAASVWHRAAHADLADAAEGPAFCGALVHYLGRLLDDVQANWTAHGTLLVVIELAARALELCGDADADAQGAAAALLLRCRGVATDWCARIEHALRASLSDGASARAQGLRLQLVTVAAYAALTFGAGVRAERCAPLLVPGDAPQLAAAWLRCRARLHDNVLLDSSAAAAHTGADTVALLRRAAATAAELEPMLHAAAAAGGGAGISAFVRAHWGDAGNNDIAGPWTRCGGAADRWYEARFAARGAAHASRMLHVALLSGAFLVDGAPVGRLPAAITSSGVYARTFGGAVLPVQPAGRAGVFVTTAPGNAAGAVMFTFEAAARGVVISERRPLADGAAAECYELLPHDHFRGDLPHQLVEGYSHWLRVGSGGSGGGSGLPHGSSSSSSSIAFVRAAPGAAPFKVLFRPIRADDAAFPDLRSMDAVPFEMEGSSGGCVTVTQRRTSARLVDVRSASFEHLFSRVIWRLELRERVHVWAARAAAAPAAAAARGGGSSGGGSADHGGVMRVAASQSFGALIGLKHSLLLEDARLPPLPPQRKVIVPHGDAYAYNAPDGATTATVTTALETIASPPYFVYAVDDALRQLRPSEHRLAALHLARLHAATAAPLPDPLTGVTGTESAMLLLRSGRCWRLQPLDPLAQRAVRWPAALPSCAAHAALAFAARALATDGERLRVHHPAAPPLDDAVARALQEPRTGALAAAAYRRACATRGALFRLEPAIEQQPPPAPAPAFVPPADLHDDEAAVAAVRAVAESGERWLRGERGCNMPPRSRSLHALLLRQLALDGAADGGGGIGATTLRGVSASGFVRGGSFAVWRAAADALSHEWLDLYRFARAAEAEGRTRELALLLSLLAHRMPDRGLVHALAAVARNATAFAPPPLPRQYSEPGTVTPVAAALRAQFARHTVSLEDYVVSVLQKWFHDSGYPKGQTYEQRRCTWLNGFSSSHSSDVARDLDALTAAAAAHFPARAVDMAALRSRRGRTIKASVASTQAELDALLSSWSDNCDLQLFLGDVGARLATLRRDALRAPPPSLDFDASAVARGDPKAAQSCLALPPPRVPLFQHAAAGGIWATGRFAPHDALTTLAPQPTAQAQAPPPPLPLRGTGGCPISAAIMTDMRASWRACFAERASPPAALDAAQLQVAFRTCRTALEREAQGLWDQHIAVALDPLPGSAVEAAMAAAGAWRAALPCSVLPLLLPPNNGAADGGGSAQQQLHTCAGAWAVLMTLLQRCNGCLRLLGGGDGALPVLRLELANGGHEGWAPSEHPEWLLLELEGGFLGKTSVILPMLAATLADGDNLMRITVPSPLFAAAMALLSDRLGGLLGRRLYTLPVRRDMDLGVAQVPARPIPDSLPVRRDMDHGANTMLAVLRECRDRRGVLLILPEHRASLQLKQLDCARRVDAAAAAALHALLRWSSRHARNVIDEVAEVLRNSFQLVYTVGAQEGVDGGVWRWRAATAALRAAAAAARALAHELGDQHVEFEPAAPGSGGLPRLRLLSHAAGEALIQKTADALLMPTAAAAGGEAPLPVLRGDELALLRLLLLEPRLDGAAFATALALLPEGGAPRAWALTLRGLLAHSVLLLALRKRWRIDHGVTATAGAVEVSQVKSQLSLAYQRRGTGY</sequence>
<accession>A0A835ZAU5</accession>
<dbReference type="InterPro" id="IPR046541">
    <property type="entry name" value="DUF6606"/>
</dbReference>
<evidence type="ECO:0000313" key="3">
    <source>
        <dbReference type="EMBL" id="KAG5190982.1"/>
    </source>
</evidence>
<dbReference type="InterPro" id="IPR022099">
    <property type="entry name" value="DUF3638"/>
</dbReference>